<reference evidence="2" key="1">
    <citation type="submission" date="2016-11" db="EMBL/GenBank/DDBJ databases">
        <authorList>
            <person name="Varghese N."/>
            <person name="Submissions S."/>
        </authorList>
    </citation>
    <scope>NUCLEOTIDE SEQUENCE [LARGE SCALE GENOMIC DNA]</scope>
    <source>
        <strain evidence="2">DSM 18095</strain>
    </source>
</reference>
<evidence type="ECO:0000313" key="1">
    <source>
        <dbReference type="EMBL" id="SHF14885.1"/>
    </source>
</evidence>
<name>A0A1M4ZA75_9FIRM</name>
<dbReference type="GeneID" id="90996668"/>
<evidence type="ECO:0000313" key="2">
    <source>
        <dbReference type="Proteomes" id="UP000184114"/>
    </source>
</evidence>
<dbReference type="RefSeq" id="WP_159429218.1">
    <property type="nucleotide sequence ID" value="NZ_FQTY01000023.1"/>
</dbReference>
<gene>
    <name evidence="1" type="ORF">SAMN02745784_02967</name>
</gene>
<organism evidence="1 2">
    <name type="scientific">Tissierella praeacuta DSM 18095</name>
    <dbReference type="NCBI Taxonomy" id="1123404"/>
    <lineage>
        <taxon>Bacteria</taxon>
        <taxon>Bacillati</taxon>
        <taxon>Bacillota</taxon>
        <taxon>Tissierellia</taxon>
        <taxon>Tissierellales</taxon>
        <taxon>Tissierellaceae</taxon>
        <taxon>Tissierella</taxon>
    </lineage>
</organism>
<keyword evidence="2" id="KW-1185">Reference proteome</keyword>
<dbReference type="EMBL" id="FQTY01000023">
    <property type="protein sequence ID" value="SHF14885.1"/>
    <property type="molecule type" value="Genomic_DNA"/>
</dbReference>
<dbReference type="STRING" id="1123404.SAMN02745784_02967"/>
<accession>A0A1M4ZA75</accession>
<dbReference type="Proteomes" id="UP000184114">
    <property type="component" value="Unassembled WGS sequence"/>
</dbReference>
<dbReference type="AlphaFoldDB" id="A0A1M4ZA75"/>
<sequence length="53" mass="6129">MNKTQIITISEEAAKLLRENPTWTYKKAIDKAKEMISNEKVSNEETKTMEKAN</sequence>
<proteinExistence type="predicted"/>
<protein>
    <submittedName>
        <fullName evidence="1">Uncharacterized protein</fullName>
    </submittedName>
</protein>